<evidence type="ECO:0000313" key="3">
    <source>
        <dbReference type="Proteomes" id="UP000275408"/>
    </source>
</evidence>
<dbReference type="PANTHER" id="PTHR20957">
    <property type="entry name" value="RNA-BINDING PROTEIN 48"/>
    <property type="match status" value="1"/>
</dbReference>
<dbReference type="InterPro" id="IPR039599">
    <property type="entry name" value="RBM48"/>
</dbReference>
<proteinExistence type="predicted"/>
<gene>
    <name evidence="2" type="ORF">pdam_00020315</name>
</gene>
<dbReference type="STRING" id="46731.A0A3M6TU93"/>
<evidence type="ECO:0000313" key="2">
    <source>
        <dbReference type="EMBL" id="RMX44859.1"/>
    </source>
</evidence>
<sequence>MADDSNRVSTVKKHHQQANLNYNRPKYREARWERAVKVYTINLESKYVLVQGIPAVGVKKELLELFALYGAIDEYRILDDYPTEPFTEVYWIKFQRINSA</sequence>
<keyword evidence="3" id="KW-1185">Reference proteome</keyword>
<dbReference type="EMBL" id="RCHS01002935">
    <property type="protein sequence ID" value="RMX44859.1"/>
    <property type="molecule type" value="Genomic_DNA"/>
</dbReference>
<name>A0A3M6TU93_POCDA</name>
<evidence type="ECO:0000256" key="1">
    <source>
        <dbReference type="SAM" id="MobiDB-lite"/>
    </source>
</evidence>
<accession>A0A3M6TU93</accession>
<dbReference type="OrthoDB" id="78358at2759"/>
<evidence type="ECO:0008006" key="4">
    <source>
        <dbReference type="Google" id="ProtNLM"/>
    </source>
</evidence>
<organism evidence="2 3">
    <name type="scientific">Pocillopora damicornis</name>
    <name type="common">Cauliflower coral</name>
    <name type="synonym">Millepora damicornis</name>
    <dbReference type="NCBI Taxonomy" id="46731"/>
    <lineage>
        <taxon>Eukaryota</taxon>
        <taxon>Metazoa</taxon>
        <taxon>Cnidaria</taxon>
        <taxon>Anthozoa</taxon>
        <taxon>Hexacorallia</taxon>
        <taxon>Scleractinia</taxon>
        <taxon>Astrocoeniina</taxon>
        <taxon>Pocilloporidae</taxon>
        <taxon>Pocillopora</taxon>
    </lineage>
</organism>
<reference evidence="2 3" key="1">
    <citation type="journal article" date="2018" name="Sci. Rep.">
        <title>Comparative analysis of the Pocillopora damicornis genome highlights role of immune system in coral evolution.</title>
        <authorList>
            <person name="Cunning R."/>
            <person name="Bay R.A."/>
            <person name="Gillette P."/>
            <person name="Baker A.C."/>
            <person name="Traylor-Knowles N."/>
        </authorList>
    </citation>
    <scope>NUCLEOTIDE SEQUENCE [LARGE SCALE GENOMIC DNA]</scope>
    <source>
        <strain evidence="2">RSMAS</strain>
        <tissue evidence="2">Whole animal</tissue>
    </source>
</reference>
<protein>
    <recommendedName>
        <fullName evidence="4">RRM domain-containing protein</fullName>
    </recommendedName>
</protein>
<dbReference type="AlphaFoldDB" id="A0A3M6TU93"/>
<feature type="region of interest" description="Disordered" evidence="1">
    <location>
        <begin position="1"/>
        <end position="20"/>
    </location>
</feature>
<feature type="non-terminal residue" evidence="2">
    <location>
        <position position="100"/>
    </location>
</feature>
<dbReference type="GO" id="GO:0005654">
    <property type="term" value="C:nucleoplasm"/>
    <property type="evidence" value="ECO:0007669"/>
    <property type="project" value="TreeGrafter"/>
</dbReference>
<dbReference type="Proteomes" id="UP000275408">
    <property type="component" value="Unassembled WGS sequence"/>
</dbReference>
<dbReference type="PANTHER" id="PTHR20957:SF0">
    <property type="entry name" value="RNA-BINDING PROTEIN 48"/>
    <property type="match status" value="1"/>
</dbReference>
<comment type="caution">
    <text evidence="2">The sequence shown here is derived from an EMBL/GenBank/DDBJ whole genome shotgun (WGS) entry which is preliminary data.</text>
</comment>